<keyword evidence="3" id="KW-0804">Transcription</keyword>
<dbReference type="PROSITE" id="PS00846">
    <property type="entry name" value="HTH_ARSR_1"/>
    <property type="match status" value="1"/>
</dbReference>
<dbReference type="SMART" id="SM00418">
    <property type="entry name" value="HTH_ARSR"/>
    <property type="match status" value="1"/>
</dbReference>
<feature type="domain" description="HTH arsR-type" evidence="5">
    <location>
        <begin position="22"/>
        <end position="116"/>
    </location>
</feature>
<dbReference type="InterPro" id="IPR001845">
    <property type="entry name" value="HTH_ArsR_DNA-bd_dom"/>
</dbReference>
<organism evidence="6 7">
    <name type="scientific">Peptoniphilus grossensis</name>
    <dbReference type="NCBI Taxonomy" id="1465756"/>
    <lineage>
        <taxon>Bacteria</taxon>
        <taxon>Bacillati</taxon>
        <taxon>Bacillota</taxon>
        <taxon>Tissierellia</taxon>
        <taxon>Tissierellales</taxon>
        <taxon>Peptoniphilaceae</taxon>
        <taxon>Peptoniphilus</taxon>
    </lineage>
</organism>
<dbReference type="PRINTS" id="PR00778">
    <property type="entry name" value="HTHARSR"/>
</dbReference>
<keyword evidence="1" id="KW-0805">Transcription regulation</keyword>
<evidence type="ECO:0000313" key="7">
    <source>
        <dbReference type="Proteomes" id="UP001328425"/>
    </source>
</evidence>
<comment type="caution">
    <text evidence="6">The sequence shown here is derived from an EMBL/GenBank/DDBJ whole genome shotgun (WGS) entry which is preliminary data.</text>
</comment>
<keyword evidence="7" id="KW-1185">Reference proteome</keyword>
<evidence type="ECO:0000259" key="5">
    <source>
        <dbReference type="PROSITE" id="PS50987"/>
    </source>
</evidence>
<dbReference type="Proteomes" id="UP001328425">
    <property type="component" value="Unassembled WGS sequence"/>
</dbReference>
<reference evidence="6 7" key="1">
    <citation type="submission" date="2022-11" db="EMBL/GenBank/DDBJ databases">
        <title>The First Case of Preauricular Fistular Abscess Caused by Peptoniphilus grossensis.</title>
        <authorList>
            <person name="Byun J.-H."/>
        </authorList>
    </citation>
    <scope>NUCLEOTIDE SEQUENCE [LARGE SCALE GENOMIC DNA]</scope>
    <source>
        <strain evidence="6 7">GYB008</strain>
    </source>
</reference>
<dbReference type="CDD" id="cd00090">
    <property type="entry name" value="HTH_ARSR"/>
    <property type="match status" value="1"/>
</dbReference>
<dbReference type="InterPro" id="IPR036388">
    <property type="entry name" value="WH-like_DNA-bd_sf"/>
</dbReference>
<dbReference type="InterPro" id="IPR018334">
    <property type="entry name" value="ArsR_HTH"/>
</dbReference>
<dbReference type="InterPro" id="IPR011991">
    <property type="entry name" value="ArsR-like_HTH"/>
</dbReference>
<dbReference type="PANTHER" id="PTHR43132:SF6">
    <property type="entry name" value="HTH-TYPE TRANSCRIPTIONAL REPRESSOR CZRA"/>
    <property type="match status" value="1"/>
</dbReference>
<proteinExistence type="predicted"/>
<sequence length="116" mass="13403">MKDKYIDEISKKVEKDISNFNKEEDLIEILSQIFKALSDPTRIKIIYALMNGPLCVSDISVLLDMSQSSISHQLALLRNQNLIKVKRIGRRAYYSLDDEHVLCIFKDGIEHAKHKL</sequence>
<dbReference type="EMBL" id="JARBCY010000019">
    <property type="protein sequence ID" value="MEF3317617.1"/>
    <property type="molecule type" value="Genomic_DNA"/>
</dbReference>
<keyword evidence="4" id="KW-0105">Cadmium resistance</keyword>
<evidence type="ECO:0000256" key="3">
    <source>
        <dbReference type="ARBA" id="ARBA00023163"/>
    </source>
</evidence>
<dbReference type="PROSITE" id="PS50987">
    <property type="entry name" value="HTH_ARSR_2"/>
    <property type="match status" value="1"/>
</dbReference>
<dbReference type="PANTHER" id="PTHR43132">
    <property type="entry name" value="ARSENICAL RESISTANCE OPERON REPRESSOR ARSR-RELATED"/>
    <property type="match status" value="1"/>
</dbReference>
<evidence type="ECO:0000256" key="2">
    <source>
        <dbReference type="ARBA" id="ARBA00023125"/>
    </source>
</evidence>
<evidence type="ECO:0000256" key="4">
    <source>
        <dbReference type="ARBA" id="ARBA00043263"/>
    </source>
</evidence>
<dbReference type="NCBIfam" id="NF033788">
    <property type="entry name" value="HTH_metalloreg"/>
    <property type="match status" value="1"/>
</dbReference>
<protein>
    <submittedName>
        <fullName evidence="6">Metalloregulator ArsR/SmtB family transcription factor</fullName>
    </submittedName>
</protein>
<dbReference type="RefSeq" id="WP_332086873.1">
    <property type="nucleotide sequence ID" value="NZ_JARBCY010000019.1"/>
</dbReference>
<keyword evidence="2" id="KW-0238">DNA-binding</keyword>
<dbReference type="Pfam" id="PF01022">
    <property type="entry name" value="HTH_5"/>
    <property type="match status" value="1"/>
</dbReference>
<evidence type="ECO:0000256" key="1">
    <source>
        <dbReference type="ARBA" id="ARBA00023015"/>
    </source>
</evidence>
<dbReference type="SUPFAM" id="SSF46785">
    <property type="entry name" value="Winged helix' DNA-binding domain"/>
    <property type="match status" value="1"/>
</dbReference>
<accession>A0ABU7X9T1</accession>
<gene>
    <name evidence="6" type="ORF">PV361_02740</name>
</gene>
<evidence type="ECO:0000313" key="6">
    <source>
        <dbReference type="EMBL" id="MEF3317617.1"/>
    </source>
</evidence>
<name>A0ABU7X9T1_9FIRM</name>
<dbReference type="InterPro" id="IPR051011">
    <property type="entry name" value="Metal_resp_trans_reg"/>
</dbReference>
<dbReference type="Gene3D" id="1.10.10.10">
    <property type="entry name" value="Winged helix-like DNA-binding domain superfamily/Winged helix DNA-binding domain"/>
    <property type="match status" value="1"/>
</dbReference>
<dbReference type="InterPro" id="IPR036390">
    <property type="entry name" value="WH_DNA-bd_sf"/>
</dbReference>